<dbReference type="STRING" id="693977.Deipr_0512"/>
<dbReference type="CDD" id="cd00071">
    <property type="entry name" value="GMPK"/>
    <property type="match status" value="1"/>
</dbReference>
<keyword evidence="6 9" id="KW-0418">Kinase</keyword>
<dbReference type="SMART" id="SM00072">
    <property type="entry name" value="GuKc"/>
    <property type="match status" value="1"/>
</dbReference>
<gene>
    <name evidence="9" type="primary">gmk</name>
    <name evidence="12" type="ordered locus">Deipr_0512</name>
</gene>
<comment type="similarity">
    <text evidence="1 9">Belongs to the guanylate kinase family.</text>
</comment>
<evidence type="ECO:0000313" key="13">
    <source>
        <dbReference type="Proteomes" id="UP000007718"/>
    </source>
</evidence>
<dbReference type="InterPro" id="IPR027417">
    <property type="entry name" value="P-loop_NTPase"/>
</dbReference>
<evidence type="ECO:0000256" key="6">
    <source>
        <dbReference type="ARBA" id="ARBA00022777"/>
    </source>
</evidence>
<dbReference type="EC" id="2.7.4.8" evidence="2 9"/>
<keyword evidence="4 9" id="KW-0808">Transferase</keyword>
<evidence type="ECO:0000256" key="1">
    <source>
        <dbReference type="ARBA" id="ARBA00005790"/>
    </source>
</evidence>
<dbReference type="SUPFAM" id="SSF52540">
    <property type="entry name" value="P-loop containing nucleoside triphosphate hydrolases"/>
    <property type="match status" value="1"/>
</dbReference>
<evidence type="ECO:0000256" key="7">
    <source>
        <dbReference type="ARBA" id="ARBA00022840"/>
    </source>
</evidence>
<dbReference type="Gene3D" id="3.40.50.300">
    <property type="entry name" value="P-loop containing nucleotide triphosphate hydrolases"/>
    <property type="match status" value="1"/>
</dbReference>
<evidence type="ECO:0000313" key="12">
    <source>
        <dbReference type="EMBL" id="ADY25679.1"/>
    </source>
</evidence>
<sequence>MWAGGGLRAGTGRDRQRMLGAMNEVSLSEPAAPTSRPSPGLLLVITGASGVGKGTLRADWLRDQDVFYSTSWTTRAPREGERDGVDYVFVDRDTFSEHIARGEFLEHAEFVGNHYGTPLAPIRQALARGQDVVLEIEVEGARQVRERLGNEAVMIFIMPPSLEELRRRLEGRATETPERIEKRLARAEVEMNQTDMFDYVVVNDDLAQAVADLHAIQQAERSRLLPAAERSPEQLAQARGADHLRTARSVGAGQ</sequence>
<dbReference type="Gene3D" id="3.30.63.10">
    <property type="entry name" value="Guanylate Kinase phosphate binding domain"/>
    <property type="match status" value="1"/>
</dbReference>
<comment type="function">
    <text evidence="9">Essential for recycling GMP and indirectly, cGMP.</text>
</comment>
<accession>F0RKI9</accession>
<evidence type="ECO:0000256" key="8">
    <source>
        <dbReference type="ARBA" id="ARBA00030128"/>
    </source>
</evidence>
<evidence type="ECO:0000256" key="4">
    <source>
        <dbReference type="ARBA" id="ARBA00022679"/>
    </source>
</evidence>
<evidence type="ECO:0000256" key="9">
    <source>
        <dbReference type="HAMAP-Rule" id="MF_00328"/>
    </source>
</evidence>
<evidence type="ECO:0000259" key="11">
    <source>
        <dbReference type="PROSITE" id="PS50052"/>
    </source>
</evidence>
<dbReference type="GO" id="GO:0005524">
    <property type="term" value="F:ATP binding"/>
    <property type="evidence" value="ECO:0007669"/>
    <property type="project" value="UniProtKB-UniRule"/>
</dbReference>
<dbReference type="GO" id="GO:0004385">
    <property type="term" value="F:GMP kinase activity"/>
    <property type="evidence" value="ECO:0007669"/>
    <property type="project" value="UniProtKB-UniRule"/>
</dbReference>
<dbReference type="InterPro" id="IPR017665">
    <property type="entry name" value="Guanylate_kinase"/>
</dbReference>
<dbReference type="PANTHER" id="PTHR23117">
    <property type="entry name" value="GUANYLATE KINASE-RELATED"/>
    <property type="match status" value="1"/>
</dbReference>
<name>F0RKI9_DEIPM</name>
<keyword evidence="9" id="KW-0963">Cytoplasm</keyword>
<keyword evidence="13" id="KW-1185">Reference proteome</keyword>
<dbReference type="EMBL" id="CP002536">
    <property type="protein sequence ID" value="ADY25679.1"/>
    <property type="molecule type" value="Genomic_DNA"/>
</dbReference>
<dbReference type="GO" id="GO:0005829">
    <property type="term" value="C:cytosol"/>
    <property type="evidence" value="ECO:0007669"/>
    <property type="project" value="TreeGrafter"/>
</dbReference>
<dbReference type="HAMAP" id="MF_00328">
    <property type="entry name" value="Guanylate_kinase"/>
    <property type="match status" value="1"/>
</dbReference>
<dbReference type="HOGENOM" id="CLU_001715_1_1_0"/>
<keyword evidence="5 9" id="KW-0547">Nucleotide-binding</keyword>
<keyword evidence="7 9" id="KW-0067">ATP-binding</keyword>
<dbReference type="KEGG" id="dpt:Deipr_0512"/>
<comment type="catalytic activity">
    <reaction evidence="9">
        <text>GMP + ATP = GDP + ADP</text>
        <dbReference type="Rhea" id="RHEA:20780"/>
        <dbReference type="ChEBI" id="CHEBI:30616"/>
        <dbReference type="ChEBI" id="CHEBI:58115"/>
        <dbReference type="ChEBI" id="CHEBI:58189"/>
        <dbReference type="ChEBI" id="CHEBI:456216"/>
        <dbReference type="EC" id="2.7.4.8"/>
    </reaction>
</comment>
<feature type="binding site" evidence="9">
    <location>
        <begin position="47"/>
        <end position="54"/>
    </location>
    <ligand>
        <name>ATP</name>
        <dbReference type="ChEBI" id="CHEBI:30616"/>
    </ligand>
</feature>
<evidence type="ECO:0000256" key="2">
    <source>
        <dbReference type="ARBA" id="ARBA00012961"/>
    </source>
</evidence>
<dbReference type="InterPro" id="IPR008145">
    <property type="entry name" value="GK/Ca_channel_bsu"/>
</dbReference>
<dbReference type="InterPro" id="IPR020590">
    <property type="entry name" value="Guanylate_kinase_CS"/>
</dbReference>
<dbReference type="InterPro" id="IPR008144">
    <property type="entry name" value="Guanylate_kin-like_dom"/>
</dbReference>
<dbReference type="eggNOG" id="COG0194">
    <property type="taxonomic scope" value="Bacteria"/>
</dbReference>
<organism evidence="12 13">
    <name type="scientific">Deinococcus proteolyticus (strain ATCC 35074 / DSM 20540 / JCM 6276 / NBRC 101906 / NCIMB 13154 / VKM Ac-1939 / CCM 2703 / MRP)</name>
    <dbReference type="NCBI Taxonomy" id="693977"/>
    <lineage>
        <taxon>Bacteria</taxon>
        <taxon>Thermotogati</taxon>
        <taxon>Deinococcota</taxon>
        <taxon>Deinococci</taxon>
        <taxon>Deinococcales</taxon>
        <taxon>Deinococcaceae</taxon>
        <taxon>Deinococcus</taxon>
    </lineage>
</organism>
<dbReference type="FunFam" id="3.30.63.10:FF:000002">
    <property type="entry name" value="Guanylate kinase 1"/>
    <property type="match status" value="1"/>
</dbReference>
<proteinExistence type="inferred from homology"/>
<protein>
    <recommendedName>
        <fullName evidence="3 9">Guanylate kinase</fullName>
        <ecNumber evidence="2 9">2.7.4.8</ecNumber>
    </recommendedName>
    <alternativeName>
        <fullName evidence="8 9">GMP kinase</fullName>
    </alternativeName>
</protein>
<evidence type="ECO:0000256" key="10">
    <source>
        <dbReference type="SAM" id="MobiDB-lite"/>
    </source>
</evidence>
<dbReference type="NCBIfam" id="TIGR03263">
    <property type="entry name" value="guanyl_kin"/>
    <property type="match status" value="1"/>
</dbReference>
<reference evidence="12 13" key="2">
    <citation type="journal article" date="2012" name="Stand. Genomic Sci.">
        <title>Complete genome sequence of the orange-red pigmented, radioresistant Deinococcus proteolyticus type strain (MRP(T)).</title>
        <authorList>
            <person name="Copeland A."/>
            <person name="Zeytun A."/>
            <person name="Yassawong M."/>
            <person name="Nolan M."/>
            <person name="Lucas S."/>
            <person name="Hammon N."/>
            <person name="Deshpande S."/>
            <person name="Cheng J.F."/>
            <person name="Han C."/>
            <person name="Tapia R."/>
            <person name="Goodwin L.A."/>
            <person name="Pitluck S."/>
            <person name="Mavromatis K."/>
            <person name="Liolios K."/>
            <person name="Pagani I."/>
            <person name="Ivanova N."/>
            <person name="Mikhailova N."/>
            <person name="Pati A."/>
            <person name="Chen A."/>
            <person name="Palaniappan K."/>
            <person name="Land M."/>
            <person name="Hauser L."/>
            <person name="Jeffries C.D."/>
            <person name="Brambilla E.M."/>
            <person name="Rohde M."/>
            <person name="Sikorski J."/>
            <person name="Pukall R."/>
            <person name="Goker M."/>
            <person name="Detter J.C."/>
            <person name="Woyke T."/>
            <person name="Bristow J."/>
            <person name="Eisen J.A."/>
            <person name="Markowitz V."/>
            <person name="Hugenholtz P."/>
            <person name="Kyrpides N.C."/>
            <person name="Klenk H.P."/>
            <person name="Lapidus A."/>
        </authorList>
    </citation>
    <scope>NUCLEOTIDE SEQUENCE [LARGE SCALE GENOMIC DNA]</scope>
    <source>
        <strain evidence="13">ATCC 35074 / DSM 20540 / JCM 6276 / NBRC 101906 / NCIMB 13154 / VKM Ac-1939 / CCM 2703 / MRP</strain>
    </source>
</reference>
<dbReference type="AlphaFoldDB" id="F0RKI9"/>
<comment type="subcellular location">
    <subcellularLocation>
        <location evidence="9">Cytoplasm</location>
    </subcellularLocation>
</comment>
<evidence type="ECO:0000256" key="5">
    <source>
        <dbReference type="ARBA" id="ARBA00022741"/>
    </source>
</evidence>
<feature type="region of interest" description="Disordered" evidence="10">
    <location>
        <begin position="234"/>
        <end position="254"/>
    </location>
</feature>
<feature type="domain" description="Guanylate kinase-like" evidence="11">
    <location>
        <begin position="40"/>
        <end position="218"/>
    </location>
</feature>
<dbReference type="Pfam" id="PF00625">
    <property type="entry name" value="Guanylate_kin"/>
    <property type="match status" value="1"/>
</dbReference>
<dbReference type="PROSITE" id="PS00856">
    <property type="entry name" value="GUANYLATE_KINASE_1"/>
    <property type="match status" value="1"/>
</dbReference>
<dbReference type="Proteomes" id="UP000007718">
    <property type="component" value="Chromosome"/>
</dbReference>
<dbReference type="PANTHER" id="PTHR23117:SF13">
    <property type="entry name" value="GUANYLATE KINASE"/>
    <property type="match status" value="1"/>
</dbReference>
<dbReference type="PROSITE" id="PS50052">
    <property type="entry name" value="GUANYLATE_KINASE_2"/>
    <property type="match status" value="1"/>
</dbReference>
<evidence type="ECO:0000256" key="3">
    <source>
        <dbReference type="ARBA" id="ARBA00016296"/>
    </source>
</evidence>
<reference evidence="13" key="1">
    <citation type="submission" date="2011-02" db="EMBL/GenBank/DDBJ databases">
        <title>The complete sequence of chromosome of Deinococcus proteolyticus DSM 20540.</title>
        <authorList>
            <consortium name="US DOE Joint Genome Institute (JGI-PGF)"/>
            <person name="Lucas S."/>
            <person name="Copeland A."/>
            <person name="Lapidus A."/>
            <person name="Bruce D."/>
            <person name="Goodwin L."/>
            <person name="Pitluck S."/>
            <person name="Kyrpides N."/>
            <person name="Mavromatis K."/>
            <person name="Pagani I."/>
            <person name="Ivanova N."/>
            <person name="Ovchinnikova G."/>
            <person name="Zeytun A."/>
            <person name="Detter J.C."/>
            <person name="Han C."/>
            <person name="Land M."/>
            <person name="Hauser L."/>
            <person name="Markowitz V."/>
            <person name="Cheng J.-F."/>
            <person name="Hugenholtz P."/>
            <person name="Woyke T."/>
            <person name="Wu D."/>
            <person name="Pukall R."/>
            <person name="Steenblock K."/>
            <person name="Brambilla E."/>
            <person name="Klenk H.-P."/>
            <person name="Eisen J.A."/>
        </authorList>
    </citation>
    <scope>NUCLEOTIDE SEQUENCE [LARGE SCALE GENOMIC DNA]</scope>
    <source>
        <strain evidence="13">ATCC 35074 / DSM 20540 / JCM 6276 / NBRC 101906 / NCIMB 13154 / VKM Ac-1939 / CCM 2703 / MRP</strain>
    </source>
</reference>